<evidence type="ECO:0000256" key="5">
    <source>
        <dbReference type="SAM" id="Coils"/>
    </source>
</evidence>
<dbReference type="Proteomes" id="UP000002058">
    <property type="component" value="Unassembled WGS sequence"/>
</dbReference>
<feature type="region of interest" description="Disordered" evidence="6">
    <location>
        <begin position="287"/>
        <end position="320"/>
    </location>
</feature>
<dbReference type="CDD" id="cd02336">
    <property type="entry name" value="ZZ_RSC8"/>
    <property type="match status" value="1"/>
</dbReference>
<evidence type="ECO:0000256" key="6">
    <source>
        <dbReference type="SAM" id="MobiDB-lite"/>
    </source>
</evidence>
<keyword evidence="1" id="KW-0805">Transcription regulation</keyword>
<protein>
    <submittedName>
        <fullName evidence="10">Uncharacterized protein</fullName>
    </submittedName>
</protein>
<feature type="region of interest" description="Disordered" evidence="6">
    <location>
        <begin position="245"/>
        <end position="270"/>
    </location>
</feature>
<dbReference type="InterPro" id="IPR032451">
    <property type="entry name" value="SMARCC_C"/>
</dbReference>
<evidence type="ECO:0000313" key="11">
    <source>
        <dbReference type="Proteomes" id="UP000002058"/>
    </source>
</evidence>
<organism evidence="10 11">
    <name type="scientific">Uncinocarpus reesii (strain UAMH 1704)</name>
    <dbReference type="NCBI Taxonomy" id="336963"/>
    <lineage>
        <taxon>Eukaryota</taxon>
        <taxon>Fungi</taxon>
        <taxon>Dikarya</taxon>
        <taxon>Ascomycota</taxon>
        <taxon>Pezizomycotina</taxon>
        <taxon>Eurotiomycetes</taxon>
        <taxon>Eurotiomycetidae</taxon>
        <taxon>Onygenales</taxon>
        <taxon>Onygenaceae</taxon>
        <taxon>Uncinocarpus</taxon>
    </lineage>
</organism>
<dbReference type="GO" id="GO:0006338">
    <property type="term" value="P:chromatin remodeling"/>
    <property type="evidence" value="ECO:0007669"/>
    <property type="project" value="UniProtKB-ARBA"/>
</dbReference>
<feature type="compositionally biased region" description="Polar residues" evidence="6">
    <location>
        <begin position="303"/>
        <end position="320"/>
    </location>
</feature>
<dbReference type="PROSITE" id="PS51293">
    <property type="entry name" value="SANT"/>
    <property type="match status" value="1"/>
</dbReference>
<dbReference type="InterPro" id="IPR009057">
    <property type="entry name" value="Homeodomain-like_sf"/>
</dbReference>
<dbReference type="InterPro" id="IPR017884">
    <property type="entry name" value="SANT_dom"/>
</dbReference>
<dbReference type="OrthoDB" id="118550at2759"/>
<dbReference type="InterPro" id="IPR036388">
    <property type="entry name" value="WH-like_DNA-bd_sf"/>
</dbReference>
<dbReference type="EMBL" id="CH476618">
    <property type="protein sequence ID" value="EEP81501.1"/>
    <property type="molecule type" value="Genomic_DNA"/>
</dbReference>
<evidence type="ECO:0000256" key="1">
    <source>
        <dbReference type="ARBA" id="ARBA00023015"/>
    </source>
</evidence>
<feature type="compositionally biased region" description="Basic and acidic residues" evidence="6">
    <location>
        <begin position="517"/>
        <end position="526"/>
    </location>
</feature>
<dbReference type="PANTHER" id="PTHR12802">
    <property type="entry name" value="SWI/SNF COMPLEX-RELATED"/>
    <property type="match status" value="1"/>
</dbReference>
<dbReference type="Pfam" id="PF04433">
    <property type="entry name" value="SWIRM"/>
    <property type="match status" value="1"/>
</dbReference>
<name>C4JXJ3_UNCRE</name>
<evidence type="ECO:0000259" key="9">
    <source>
        <dbReference type="PROSITE" id="PS51293"/>
    </source>
</evidence>
<dbReference type="InterPro" id="IPR041984">
    <property type="entry name" value="Rsc8/Ssr1/Ssr2_ZZ"/>
</dbReference>
<dbReference type="SUPFAM" id="SSF46689">
    <property type="entry name" value="Homeodomain-like"/>
    <property type="match status" value="2"/>
</dbReference>
<feature type="compositionally biased region" description="Polar residues" evidence="6">
    <location>
        <begin position="1"/>
        <end position="12"/>
    </location>
</feature>
<dbReference type="InParanoid" id="C4JXJ3"/>
<dbReference type="SMART" id="SM00717">
    <property type="entry name" value="SANT"/>
    <property type="match status" value="1"/>
</dbReference>
<evidence type="ECO:0000256" key="3">
    <source>
        <dbReference type="ARBA" id="ARBA00023163"/>
    </source>
</evidence>
<dbReference type="Pfam" id="PF00249">
    <property type="entry name" value="Myb_DNA-binding"/>
    <property type="match status" value="1"/>
</dbReference>
<dbReference type="FunFam" id="1.10.10.60:FF:000014">
    <property type="entry name" value="SWI/SNF complex subunit SMARCC2 isoform C"/>
    <property type="match status" value="1"/>
</dbReference>
<dbReference type="GO" id="GO:0042393">
    <property type="term" value="F:histone binding"/>
    <property type="evidence" value="ECO:0007669"/>
    <property type="project" value="TreeGrafter"/>
</dbReference>
<evidence type="ECO:0000259" key="8">
    <source>
        <dbReference type="PROSITE" id="PS50934"/>
    </source>
</evidence>
<feature type="compositionally biased region" description="Low complexity" evidence="6">
    <location>
        <begin position="23"/>
        <end position="38"/>
    </location>
</feature>
<dbReference type="Pfam" id="PF16495">
    <property type="entry name" value="SWIRM-assoc_1"/>
    <property type="match status" value="1"/>
</dbReference>
<evidence type="ECO:0000313" key="10">
    <source>
        <dbReference type="EMBL" id="EEP81501.1"/>
    </source>
</evidence>
<feature type="domain" description="SANT" evidence="9">
    <location>
        <begin position="390"/>
        <end position="441"/>
    </location>
</feature>
<dbReference type="Gene3D" id="1.10.10.10">
    <property type="entry name" value="Winged helix-like DNA-binding domain superfamily/Winged helix DNA-binding domain"/>
    <property type="match status" value="1"/>
</dbReference>
<gene>
    <name evidence="10" type="ORF">UREG_06366</name>
</gene>
<dbReference type="GO" id="GO:0003677">
    <property type="term" value="F:DNA binding"/>
    <property type="evidence" value="ECO:0007669"/>
    <property type="project" value="UniProtKB-KW"/>
</dbReference>
<dbReference type="OMA" id="QQFNEME"/>
<dbReference type="GO" id="GO:0045893">
    <property type="term" value="P:positive regulation of DNA-templated transcription"/>
    <property type="evidence" value="ECO:0007669"/>
    <property type="project" value="TreeGrafter"/>
</dbReference>
<feature type="coiled-coil region" evidence="5">
    <location>
        <begin position="600"/>
        <end position="630"/>
    </location>
</feature>
<dbReference type="STRING" id="336963.C4JXJ3"/>
<sequence>MTSGDMASQGNPTPAGEDGQTGNGSRSPSSQSRQLSPNKNDQNGAISDNPLDAPTSPKPQNEQADLEDEEMGGTEQDGGKDASGEPTEVTASQQVDGPSDMPSDETKATAEASARSNLISQTHAIILPSYTSWFDMNIVHDIEKKALPEFFNSRNRSKTEAVYKDYRDFMINTYRLNPVEYLTVTACRRNLAGDVCAIMRVHSFLESWGLINYQVEPNSRPSNIGPPFTGHFKIIADTPRGLQPFQPAPGAFVTPGKPHPSTEKAAVSTPLSKADLNLEIRRNVFDDKGKEVASDDKDKQPNGDKTVTNGTTTDPASRTKQTVNCHSCGVDCTRIRFHYSKSAPVSTSGNASDLKYDLCATCFLQGRLPASHQASDFVKMEDTSYTAIPDRDRPWSEPETLLLLEALENFDDDWRKVERHVRTRTAEECVMKFLQLEIEPKYVDEATEGDQFEQALMSGRDPISQLENPILSVIAHLAQLAEPSVTAAAAGRSIEEIRRSMQKQLEKGFGPPSAGGTEKDKEKEMDQGQETTQAEDSMDIDAANEDESTAMVPSSSKEKRPTPSIPSIAIATSAARAGALASHEEREMTRLVSAAVNITLQKFELKLAQFSELEQILEAERKELELARQQLFLDRMAFKNRVKEVQDAFQAISLEGPEAAAVKAAQIGTLPHGAEQFQFQTPGAQDGTVQPLSAAGGDYKTLEL</sequence>
<keyword evidence="2" id="KW-0238">DNA-binding</keyword>
<feature type="region of interest" description="Disordered" evidence="6">
    <location>
        <begin position="1"/>
        <end position="114"/>
    </location>
</feature>
<dbReference type="PANTHER" id="PTHR12802:SF41">
    <property type="entry name" value="BRAHMA ASSOCIATED PROTEIN 155 KDA"/>
    <property type="match status" value="1"/>
</dbReference>
<dbReference type="KEGG" id="ure:UREG_06366"/>
<dbReference type="CDD" id="cd00167">
    <property type="entry name" value="SANT"/>
    <property type="match status" value="1"/>
</dbReference>
<dbReference type="VEuPathDB" id="FungiDB:UREG_06366"/>
<reference evidence="11" key="1">
    <citation type="journal article" date="2009" name="Genome Res.">
        <title>Comparative genomic analyses of the human fungal pathogens Coccidioides and their relatives.</title>
        <authorList>
            <person name="Sharpton T.J."/>
            <person name="Stajich J.E."/>
            <person name="Rounsley S.D."/>
            <person name="Gardner M.J."/>
            <person name="Wortman J.R."/>
            <person name="Jordar V.S."/>
            <person name="Maiti R."/>
            <person name="Kodira C.D."/>
            <person name="Neafsey D.E."/>
            <person name="Zeng Q."/>
            <person name="Hung C.-Y."/>
            <person name="McMahan C."/>
            <person name="Muszewska A."/>
            <person name="Grynberg M."/>
            <person name="Mandel M.A."/>
            <person name="Kellner E.M."/>
            <person name="Barker B.M."/>
            <person name="Galgiani J.N."/>
            <person name="Orbach M.J."/>
            <person name="Kirkland T.N."/>
            <person name="Cole G.T."/>
            <person name="Henn M.R."/>
            <person name="Birren B.W."/>
            <person name="Taylor J.W."/>
        </authorList>
    </citation>
    <scope>NUCLEOTIDE SEQUENCE [LARGE SCALE GENOMIC DNA]</scope>
    <source>
        <strain evidence="11">UAMH 1704</strain>
    </source>
</reference>
<dbReference type="PROSITE" id="PS50934">
    <property type="entry name" value="SWIRM"/>
    <property type="match status" value="1"/>
</dbReference>
<proteinExistence type="predicted"/>
<dbReference type="eggNOG" id="KOG1279">
    <property type="taxonomic scope" value="Eukaryota"/>
</dbReference>
<evidence type="ECO:0000259" key="7">
    <source>
        <dbReference type="PROSITE" id="PS50090"/>
    </source>
</evidence>
<feature type="region of interest" description="Disordered" evidence="6">
    <location>
        <begin position="503"/>
        <end position="540"/>
    </location>
</feature>
<evidence type="ECO:0000256" key="4">
    <source>
        <dbReference type="ARBA" id="ARBA00023242"/>
    </source>
</evidence>
<dbReference type="FunFam" id="1.10.10.10:FF:000020">
    <property type="entry name" value="SWI/SNF complex subunit SMARCC2 isoform c"/>
    <property type="match status" value="1"/>
</dbReference>
<dbReference type="InterPro" id="IPR007526">
    <property type="entry name" value="SWIRM"/>
</dbReference>
<feature type="compositionally biased region" description="Basic and acidic residues" evidence="6">
    <location>
        <begin position="287"/>
        <end position="302"/>
    </location>
</feature>
<dbReference type="InterPro" id="IPR001005">
    <property type="entry name" value="SANT/Myb"/>
</dbReference>
<keyword evidence="4" id="KW-0539">Nucleus</keyword>
<dbReference type="GO" id="GO:0016514">
    <property type="term" value="C:SWI/SNF complex"/>
    <property type="evidence" value="ECO:0007669"/>
    <property type="project" value="TreeGrafter"/>
</dbReference>
<accession>C4JXJ3</accession>
<dbReference type="FunCoup" id="C4JXJ3">
    <property type="interactions" value="881"/>
</dbReference>
<feature type="domain" description="SWIRM" evidence="8">
    <location>
        <begin position="125"/>
        <end position="222"/>
    </location>
</feature>
<dbReference type="GeneID" id="8442235"/>
<dbReference type="AlphaFoldDB" id="C4JXJ3"/>
<feature type="domain" description="Myb-like" evidence="7">
    <location>
        <begin position="394"/>
        <end position="437"/>
    </location>
</feature>
<evidence type="ECO:0000256" key="2">
    <source>
        <dbReference type="ARBA" id="ARBA00023125"/>
    </source>
</evidence>
<dbReference type="RefSeq" id="XP_002583399.1">
    <property type="nucleotide sequence ID" value="XM_002583353.1"/>
</dbReference>
<dbReference type="HOGENOM" id="CLU_004447_3_0_1"/>
<dbReference type="Gene3D" id="1.10.10.60">
    <property type="entry name" value="Homeodomain-like"/>
    <property type="match status" value="1"/>
</dbReference>
<keyword evidence="11" id="KW-1185">Reference proteome</keyword>
<keyword evidence="5" id="KW-0175">Coiled coil</keyword>
<dbReference type="PROSITE" id="PS50090">
    <property type="entry name" value="MYB_LIKE"/>
    <property type="match status" value="1"/>
</dbReference>
<keyword evidence="3" id="KW-0804">Transcription</keyword>